<dbReference type="PANTHER" id="PTHR11061">
    <property type="entry name" value="RNA M5U METHYLTRANSFERASE"/>
    <property type="match status" value="1"/>
</dbReference>
<name>A0A096AJ24_9MICC</name>
<feature type="active site" description="Nucleophile" evidence="4">
    <location>
        <position position="340"/>
    </location>
</feature>
<dbReference type="AlphaFoldDB" id="A0A096AJ24"/>
<dbReference type="PROSITE" id="PS01231">
    <property type="entry name" value="TRMA_2"/>
    <property type="match status" value="1"/>
</dbReference>
<feature type="binding site" evidence="4">
    <location>
        <position position="247"/>
    </location>
    <ligand>
        <name>S-adenosyl-L-methionine</name>
        <dbReference type="ChEBI" id="CHEBI:59789"/>
    </ligand>
</feature>
<feature type="binding site" evidence="4">
    <location>
        <position position="313"/>
    </location>
    <ligand>
        <name>S-adenosyl-L-methionine</name>
        <dbReference type="ChEBI" id="CHEBI:59789"/>
    </ligand>
</feature>
<evidence type="ECO:0008006" key="8">
    <source>
        <dbReference type="Google" id="ProtNLM"/>
    </source>
</evidence>
<dbReference type="InterPro" id="IPR030390">
    <property type="entry name" value="MeTrfase_TrmA_AS"/>
</dbReference>
<dbReference type="PROSITE" id="PS51687">
    <property type="entry name" value="SAM_MT_RNA_M5U"/>
    <property type="match status" value="1"/>
</dbReference>
<dbReference type="Gene3D" id="2.40.50.1070">
    <property type="match status" value="1"/>
</dbReference>
<reference evidence="6 7" key="1">
    <citation type="submission" date="2014-07" db="EMBL/GenBank/DDBJ databases">
        <authorList>
            <person name="McCorrison J."/>
            <person name="Sanka R."/>
            <person name="Torralba M."/>
            <person name="Gillis M."/>
            <person name="Haft D.H."/>
            <person name="Methe B."/>
            <person name="Sutton G."/>
            <person name="Nelson K.E."/>
        </authorList>
    </citation>
    <scope>NUCLEOTIDE SEQUENCE [LARGE SCALE GENOMIC DNA]</scope>
    <source>
        <strain evidence="6 7">DNF00011</strain>
    </source>
</reference>
<accession>A0A096AJ24</accession>
<dbReference type="Proteomes" id="UP000053528">
    <property type="component" value="Unassembled WGS sequence"/>
</dbReference>
<dbReference type="Gene3D" id="3.40.50.150">
    <property type="entry name" value="Vaccinia Virus protein VP39"/>
    <property type="match status" value="1"/>
</dbReference>
<feature type="binding site" evidence="4">
    <location>
        <position position="211"/>
    </location>
    <ligand>
        <name>S-adenosyl-L-methionine</name>
        <dbReference type="ChEBI" id="CHEBI:59789"/>
    </ligand>
</feature>
<dbReference type="Pfam" id="PF05958">
    <property type="entry name" value="tRNA_U5-meth_tr"/>
    <property type="match status" value="1"/>
</dbReference>
<sequence length="381" mass="41624">MQCDYYDAGVCLSCTLIQQPYAQQVELKQSQAQTLLEPYGPTAWLEPFTGPEQGYRTRIKMVVGGTYRRPTFGILDRERRGVDLRECGVIHPELTRMFGLIHSLIRISKLAPYSVPERAGELKQVHMTLNEAGQIMLRFVMRSRAGVKALRPNLAGFLERAPHIVTVTANLLPDHVALAEGEEEIHLAGETTFPLTISRLPLRVRPQGFVQTNQAVAEGLYAQAGEWIAAASRDSHVGPPETVWDLYAGVGGFGFTAAQAGAGHVIGVETSAEAVAAGNAAAAAQGMDAVEFIAADATRWVREKPAPELIIVNPPRRGLGPDLPVWLNECEAESIIYSSCNPTTLARDLAAMSNWSIEQARLFDMFPQTPHMEVIALLSRS</sequence>
<keyword evidence="2 4" id="KW-0808">Transferase</keyword>
<comment type="similarity">
    <text evidence="4">Belongs to the class I-like SAM-binding methyltransferase superfamily. RNA M5U methyltransferase family.</text>
</comment>
<protein>
    <recommendedName>
        <fullName evidence="8">23S rRNA methyltransferase</fullName>
    </recommendedName>
</protein>
<evidence type="ECO:0000313" key="7">
    <source>
        <dbReference type="Proteomes" id="UP000053528"/>
    </source>
</evidence>
<comment type="caution">
    <text evidence="6">The sequence shown here is derived from an EMBL/GenBank/DDBJ whole genome shotgun (WGS) entry which is preliminary data.</text>
</comment>
<proteinExistence type="inferred from homology"/>
<keyword evidence="1 4" id="KW-0489">Methyltransferase</keyword>
<dbReference type="InterPro" id="IPR030391">
    <property type="entry name" value="MeTrfase_TrmA_CS"/>
</dbReference>
<dbReference type="PROSITE" id="PS01230">
    <property type="entry name" value="TRMA_1"/>
    <property type="match status" value="1"/>
</dbReference>
<dbReference type="GO" id="GO:0070475">
    <property type="term" value="P:rRNA base methylation"/>
    <property type="evidence" value="ECO:0007669"/>
    <property type="project" value="TreeGrafter"/>
</dbReference>
<feature type="binding site" evidence="4">
    <location>
        <position position="269"/>
    </location>
    <ligand>
        <name>S-adenosyl-L-methionine</name>
        <dbReference type="ChEBI" id="CHEBI:59789"/>
    </ligand>
</feature>
<evidence type="ECO:0000256" key="5">
    <source>
        <dbReference type="PROSITE-ProRule" id="PRU10015"/>
    </source>
</evidence>
<evidence type="ECO:0000256" key="2">
    <source>
        <dbReference type="ARBA" id="ARBA00022679"/>
    </source>
</evidence>
<dbReference type="RefSeq" id="WP_035754907.1">
    <property type="nucleotide sequence ID" value="NZ_JRNH01000009.1"/>
</dbReference>
<dbReference type="InterPro" id="IPR010280">
    <property type="entry name" value="U5_MeTrfase_fam"/>
</dbReference>
<evidence type="ECO:0000256" key="1">
    <source>
        <dbReference type="ARBA" id="ARBA00022603"/>
    </source>
</evidence>
<keyword evidence="3 4" id="KW-0949">S-adenosyl-L-methionine</keyword>
<gene>
    <name evidence="6" type="ORF">HMPREF2128_03055</name>
</gene>
<evidence type="ECO:0000256" key="3">
    <source>
        <dbReference type="ARBA" id="ARBA00022691"/>
    </source>
</evidence>
<evidence type="ECO:0000256" key="4">
    <source>
        <dbReference type="PROSITE-ProRule" id="PRU01024"/>
    </source>
</evidence>
<dbReference type="InterPro" id="IPR029063">
    <property type="entry name" value="SAM-dependent_MTases_sf"/>
</dbReference>
<dbReference type="GO" id="GO:0070041">
    <property type="term" value="F:rRNA (uridine-C5-)-methyltransferase activity"/>
    <property type="evidence" value="ECO:0007669"/>
    <property type="project" value="TreeGrafter"/>
</dbReference>
<dbReference type="CDD" id="cd02440">
    <property type="entry name" value="AdoMet_MTases"/>
    <property type="match status" value="1"/>
</dbReference>
<dbReference type="PANTHER" id="PTHR11061:SF30">
    <property type="entry name" value="TRNA (URACIL(54)-C(5))-METHYLTRANSFERASE"/>
    <property type="match status" value="1"/>
</dbReference>
<dbReference type="EMBL" id="JRNH01000009">
    <property type="protein sequence ID" value="KGF21004.1"/>
    <property type="molecule type" value="Genomic_DNA"/>
</dbReference>
<evidence type="ECO:0000313" key="6">
    <source>
        <dbReference type="EMBL" id="KGF21004.1"/>
    </source>
</evidence>
<dbReference type="SUPFAM" id="SSF53335">
    <property type="entry name" value="S-adenosyl-L-methionine-dependent methyltransferases"/>
    <property type="match status" value="1"/>
</dbReference>
<feature type="active site" evidence="5">
    <location>
        <position position="340"/>
    </location>
</feature>
<organism evidence="6 7">
    <name type="scientific">Pseudoglutamicibacter albus DNF00011</name>
    <dbReference type="NCBI Taxonomy" id="1401063"/>
    <lineage>
        <taxon>Bacteria</taxon>
        <taxon>Bacillati</taxon>
        <taxon>Actinomycetota</taxon>
        <taxon>Actinomycetes</taxon>
        <taxon>Micrococcales</taxon>
        <taxon>Micrococcaceae</taxon>
        <taxon>Pseudoglutamicibacter</taxon>
    </lineage>
</organism>